<organism evidence="3 4">
    <name type="scientific">Ancylostoma ceylanicum</name>
    <dbReference type="NCBI Taxonomy" id="53326"/>
    <lineage>
        <taxon>Eukaryota</taxon>
        <taxon>Metazoa</taxon>
        <taxon>Ecdysozoa</taxon>
        <taxon>Nematoda</taxon>
        <taxon>Chromadorea</taxon>
        <taxon>Rhabditida</taxon>
        <taxon>Rhabditina</taxon>
        <taxon>Rhabditomorpha</taxon>
        <taxon>Strongyloidea</taxon>
        <taxon>Ancylostomatidae</taxon>
        <taxon>Ancylostomatinae</taxon>
        <taxon>Ancylostoma</taxon>
    </lineage>
</organism>
<evidence type="ECO:0000313" key="3">
    <source>
        <dbReference type="EMBL" id="EYC10235.1"/>
    </source>
</evidence>
<feature type="transmembrane region" description="Helical" evidence="1">
    <location>
        <begin position="76"/>
        <end position="97"/>
    </location>
</feature>
<evidence type="ECO:0000259" key="2">
    <source>
        <dbReference type="Pfam" id="PF10328"/>
    </source>
</evidence>
<keyword evidence="1" id="KW-0472">Membrane</keyword>
<sequence length="128" mass="14876">MSLLIFLINTMTFICIWKKLRVQRKGTGLESDQQMSTFKKNIKFYVQGCLSSAIMILTIISFHIFPRMARTRMQGFMVTTLTMEITHISDGIILVLFNKPFRSIFYQPQSLFKKAQTSLQTAQPQSRK</sequence>
<dbReference type="AlphaFoldDB" id="A0A016U503"/>
<reference evidence="4" key="1">
    <citation type="journal article" date="2015" name="Nat. Genet.">
        <title>The genome and transcriptome of the zoonotic hookworm Ancylostoma ceylanicum identify infection-specific gene families.</title>
        <authorList>
            <person name="Schwarz E.M."/>
            <person name="Hu Y."/>
            <person name="Antoshechkin I."/>
            <person name="Miller M.M."/>
            <person name="Sternberg P.W."/>
            <person name="Aroian R.V."/>
        </authorList>
    </citation>
    <scope>NUCLEOTIDE SEQUENCE</scope>
    <source>
        <strain evidence="4">HY135</strain>
    </source>
</reference>
<keyword evidence="1" id="KW-0812">Transmembrane</keyword>
<dbReference type="PANTHER" id="PTHR23017">
    <property type="entry name" value="SERPENTINE RECEPTOR, CLASS X"/>
    <property type="match status" value="1"/>
</dbReference>
<comment type="caution">
    <text evidence="3">The sequence shown here is derived from an EMBL/GenBank/DDBJ whole genome shotgun (WGS) entry which is preliminary data.</text>
</comment>
<dbReference type="PANTHER" id="PTHR23017:SF3">
    <property type="entry name" value="G-PROTEIN COUPLED RECEPTORS FAMILY 1 PROFILE DOMAIN-CONTAINING PROTEIN"/>
    <property type="match status" value="1"/>
</dbReference>
<gene>
    <name evidence="3" type="primary">Acey_s0057.g2838</name>
    <name evidence="3" type="ORF">Y032_0057g2838</name>
</gene>
<dbReference type="OrthoDB" id="5825164at2759"/>
<name>A0A016U503_9BILA</name>
<dbReference type="Pfam" id="PF10328">
    <property type="entry name" value="7TM_GPCR_Srx"/>
    <property type="match status" value="1"/>
</dbReference>
<protein>
    <recommendedName>
        <fullName evidence="2">7TM GPCR serpentine receptor class x (Srx) domain-containing protein</fullName>
    </recommendedName>
</protein>
<proteinExistence type="predicted"/>
<dbReference type="Proteomes" id="UP000024635">
    <property type="component" value="Unassembled WGS sequence"/>
</dbReference>
<evidence type="ECO:0000313" key="4">
    <source>
        <dbReference type="Proteomes" id="UP000024635"/>
    </source>
</evidence>
<accession>A0A016U503</accession>
<feature type="domain" description="7TM GPCR serpentine receptor class x (Srx)" evidence="2">
    <location>
        <begin position="4"/>
        <end position="98"/>
    </location>
</feature>
<keyword evidence="4" id="KW-1185">Reference proteome</keyword>
<dbReference type="EMBL" id="JARK01001393">
    <property type="protein sequence ID" value="EYC10235.1"/>
    <property type="molecule type" value="Genomic_DNA"/>
</dbReference>
<dbReference type="InterPro" id="IPR019430">
    <property type="entry name" value="7TM_GPCR_serpentine_rcpt_Srx"/>
</dbReference>
<keyword evidence="1" id="KW-1133">Transmembrane helix</keyword>
<evidence type="ECO:0000256" key="1">
    <source>
        <dbReference type="SAM" id="Phobius"/>
    </source>
</evidence>
<feature type="transmembrane region" description="Helical" evidence="1">
    <location>
        <begin position="44"/>
        <end position="64"/>
    </location>
</feature>